<dbReference type="PANTHER" id="PTHR14014">
    <property type="entry name" value="TELOMERE REPEATS-BINDING BOUQUET FORMATION PROTEIN 1"/>
    <property type="match status" value="1"/>
</dbReference>
<evidence type="ECO:0000256" key="1">
    <source>
        <dbReference type="PROSITE-ProRule" id="PRU00259"/>
    </source>
</evidence>
<name>A0A803KB82_XENTR</name>
<feature type="repeat" description="ARM" evidence="1">
    <location>
        <begin position="331"/>
        <end position="359"/>
    </location>
</feature>
<dbReference type="InterPro" id="IPR000225">
    <property type="entry name" value="Armadillo"/>
</dbReference>
<evidence type="ECO:0000259" key="3">
    <source>
        <dbReference type="SMART" id="SM00717"/>
    </source>
</evidence>
<accession>A0A803KB82</accession>
<dbReference type="InterPro" id="IPR016024">
    <property type="entry name" value="ARM-type_fold"/>
</dbReference>
<dbReference type="GeneTree" id="ENSGT00390000005075"/>
<dbReference type="Ensembl" id="ENSXETT00000117225">
    <property type="protein sequence ID" value="ENSXETP00000117638"/>
    <property type="gene ID" value="ENSXETG00000033662"/>
</dbReference>
<dbReference type="Gene3D" id="1.25.10.10">
    <property type="entry name" value="Leucine-rich Repeat Variant"/>
    <property type="match status" value="2"/>
</dbReference>
<feature type="domain" description="Myb-like" evidence="3">
    <location>
        <begin position="715"/>
        <end position="766"/>
    </location>
</feature>
<feature type="region of interest" description="Disordered" evidence="2">
    <location>
        <begin position="677"/>
        <end position="718"/>
    </location>
</feature>
<dbReference type="Bgee" id="ENSXETG00000033662">
    <property type="expression patterns" value="Expressed in testis"/>
</dbReference>
<dbReference type="InterPro" id="IPR009057">
    <property type="entry name" value="Homeodomain-like_sf"/>
</dbReference>
<dbReference type="InterPro" id="IPR001005">
    <property type="entry name" value="SANT/Myb"/>
</dbReference>
<dbReference type="PROSITE" id="PS50176">
    <property type="entry name" value="ARM_REPEAT"/>
    <property type="match status" value="1"/>
</dbReference>
<dbReference type="InterPro" id="IPR042359">
    <property type="entry name" value="TERB1"/>
</dbReference>
<reference evidence="4" key="1">
    <citation type="journal article" date="2010" name="Science">
        <title>The genome of the Western clawed frog Xenopus tropicalis.</title>
        <authorList>
            <person name="Hellsten U."/>
            <person name="Harland R.M."/>
            <person name="Gilchrist M.J."/>
            <person name="Hendrix D."/>
            <person name="Jurka J."/>
            <person name="Kapitonov V."/>
            <person name="Ovcharenko I."/>
            <person name="Putnam N.H."/>
            <person name="Shu S."/>
            <person name="Taher L."/>
            <person name="Blitz I.L."/>
            <person name="Blumberg B."/>
            <person name="Dichmann D.S."/>
            <person name="Dubchak I."/>
            <person name="Amaya E."/>
            <person name="Detter J.C."/>
            <person name="Fletcher R."/>
            <person name="Gerhard D.S."/>
            <person name="Goodstein D."/>
            <person name="Graves T."/>
            <person name="Grigoriev I.V."/>
            <person name="Grimwood J."/>
            <person name="Kawashima T."/>
            <person name="Lindquist E."/>
            <person name="Lucas S.M."/>
            <person name="Mead P.E."/>
            <person name="Mitros T."/>
            <person name="Ogino H."/>
            <person name="Ohta Y."/>
            <person name="Poliakov A.V."/>
            <person name="Pollet N."/>
            <person name="Robert J."/>
            <person name="Salamov A."/>
            <person name="Sater A.K."/>
            <person name="Schmutz J."/>
            <person name="Terry A."/>
            <person name="Vize P.D."/>
            <person name="Warren W.C."/>
            <person name="Wells D."/>
            <person name="Wills A."/>
            <person name="Wilson R.K."/>
            <person name="Zimmerman L.B."/>
            <person name="Zorn A.M."/>
            <person name="Grainger R."/>
            <person name="Grammer T."/>
            <person name="Khokha M.K."/>
            <person name="Richardson P.M."/>
            <person name="Rokhsar D.S."/>
        </authorList>
    </citation>
    <scope>NUCLEOTIDE SEQUENCE [LARGE SCALE GENOMIC DNA]</scope>
    <source>
        <strain evidence="4">Nigerian</strain>
    </source>
</reference>
<organism evidence="4">
    <name type="scientific">Xenopus tropicalis</name>
    <name type="common">Western clawed frog</name>
    <name type="synonym">Silurana tropicalis</name>
    <dbReference type="NCBI Taxonomy" id="8364"/>
    <lineage>
        <taxon>Eukaryota</taxon>
        <taxon>Metazoa</taxon>
        <taxon>Chordata</taxon>
        <taxon>Craniata</taxon>
        <taxon>Vertebrata</taxon>
        <taxon>Euteleostomi</taxon>
        <taxon>Amphibia</taxon>
        <taxon>Batrachia</taxon>
        <taxon>Anura</taxon>
        <taxon>Pipoidea</taxon>
        <taxon>Pipidae</taxon>
        <taxon>Xenopodinae</taxon>
        <taxon>Xenopus</taxon>
        <taxon>Silurana</taxon>
    </lineage>
</organism>
<evidence type="ECO:0000256" key="2">
    <source>
        <dbReference type="SAM" id="MobiDB-lite"/>
    </source>
</evidence>
<gene>
    <name evidence="4" type="primary">terb1</name>
</gene>
<dbReference type="InterPro" id="IPR011989">
    <property type="entry name" value="ARM-like"/>
</dbReference>
<reference evidence="4" key="2">
    <citation type="submission" date="2021-03" db="UniProtKB">
        <authorList>
            <consortium name="Ensembl"/>
        </authorList>
    </citation>
    <scope>IDENTIFICATION</scope>
</reference>
<protein>
    <submittedName>
        <fullName evidence="4">Telomere repeat binding bouquet formation protein 1</fullName>
    </submittedName>
</protein>
<feature type="compositionally biased region" description="Polar residues" evidence="2">
    <location>
        <begin position="686"/>
        <end position="698"/>
    </location>
</feature>
<dbReference type="SMART" id="SM00717">
    <property type="entry name" value="SANT"/>
    <property type="match status" value="1"/>
</dbReference>
<dbReference type="PANTHER" id="PTHR14014:SF0">
    <property type="entry name" value="TELOMERE REPEATS-BINDING BOUQUET FORMATION PROTEIN 1"/>
    <property type="match status" value="1"/>
</dbReference>
<proteinExistence type="predicted"/>
<dbReference type="AlphaFoldDB" id="A0A803KB82"/>
<dbReference type="SUPFAM" id="SSF48371">
    <property type="entry name" value="ARM repeat"/>
    <property type="match status" value="1"/>
</dbReference>
<evidence type="ECO:0000313" key="4">
    <source>
        <dbReference type="Ensembl" id="ENSXETP00000117638"/>
    </source>
</evidence>
<sequence>MAAGYSLPFGAGKEGLLPQEKEVGRGSNDWRSALSGVTCGLKRNFAEMKTDVNLLLDCLKFQIDNPQSQKGTLAAICSICQENIFCQQTLCTLETFEDICSTLLKEESSLNLKRMSLYLFMVLVSNNRAGQTHSRISGCIDVLLCLFREMPSSCNIDVPNRAKNWSYQLWSSVCSGLCACVNNPQNDENQKLCCSVFPQAKDLLKHSNDPEIVRPVCSFISFVVADNSFVQEYFASIGGLDTLADLFLQLVSNLQRRSSKLAVVVMKTVVACTANNTTCINCLSKYNIISCMLTLLTSEPLDPEDKCAVVLAIGRCTENCEGNQYELLKSNGLPVIIQILTESQNEQQLHKAATFVLQNCKNITNAVSIKLPQETTAVSADKTREKQMFDYWKKNIYKKREHLEKQHEEENVRRQIFSDVTLQHKAAASTFIPVGNISGDNQAEPEENHMDLPCRDLDCNSDTSINNAPLRDPVLQTKQHNMNKKHYDEQPSDKRVQELRGNKLFCRINYKETRSINSRKDTFKQTLTFSGDKSKAGYQDPLTLCKDIIDKEICTILTSEITSDKSRCTGCLATELAMNSRNCTSILRDSSFLCDHHMVIVEAEEQYKRELKKLLQINENLLTPLKKGGMSYEKFLQSKSGTSRFLLTPLKTVKSSAVTVKTGGGEQDRTHKSACLASNPDLDGTTRLSGNTPTTIYFSSKNPSPEKERKKERGPRRNFTQSEVAYLLDGVQKFGPRWNSILWSYPFLKGRTNVNLSKKYKQLQKNLL</sequence>
<dbReference type="SUPFAM" id="SSF46689">
    <property type="entry name" value="Homeodomain-like"/>
    <property type="match status" value="1"/>
</dbReference>
<dbReference type="GO" id="GO:0070197">
    <property type="term" value="P:meiotic attachment of telomere to nuclear envelope"/>
    <property type="evidence" value="ECO:0007669"/>
    <property type="project" value="InterPro"/>
</dbReference>
<dbReference type="Gene3D" id="1.10.10.60">
    <property type="entry name" value="Homeodomain-like"/>
    <property type="match status" value="1"/>
</dbReference>